<sequence length="55" mass="6423">MYALIPHDEHRRLLAHDVVEKERISSFDFQGEIGWLWLASPTSSPSMVTDACHWR</sequence>
<proteinExistence type="predicted"/>
<organism evidence="1 2">
    <name type="scientific">Paxillus rubicundulus Ve08.2h10</name>
    <dbReference type="NCBI Taxonomy" id="930991"/>
    <lineage>
        <taxon>Eukaryota</taxon>
        <taxon>Fungi</taxon>
        <taxon>Dikarya</taxon>
        <taxon>Basidiomycota</taxon>
        <taxon>Agaricomycotina</taxon>
        <taxon>Agaricomycetes</taxon>
        <taxon>Agaricomycetidae</taxon>
        <taxon>Boletales</taxon>
        <taxon>Paxilineae</taxon>
        <taxon>Paxillaceae</taxon>
        <taxon>Paxillus</taxon>
    </lineage>
</organism>
<protein>
    <submittedName>
        <fullName evidence="1">Uncharacterized protein</fullName>
    </submittedName>
</protein>
<gene>
    <name evidence="1" type="ORF">PAXRUDRAFT_826971</name>
</gene>
<dbReference type="InParanoid" id="A0A0D0DDT7"/>
<accession>A0A0D0DDT7</accession>
<evidence type="ECO:0000313" key="2">
    <source>
        <dbReference type="Proteomes" id="UP000054538"/>
    </source>
</evidence>
<evidence type="ECO:0000313" key="1">
    <source>
        <dbReference type="EMBL" id="KIK95487.1"/>
    </source>
</evidence>
<name>A0A0D0DDT7_9AGAM</name>
<keyword evidence="2" id="KW-1185">Reference proteome</keyword>
<reference evidence="1 2" key="1">
    <citation type="submission" date="2014-04" db="EMBL/GenBank/DDBJ databases">
        <authorList>
            <consortium name="DOE Joint Genome Institute"/>
            <person name="Kuo A."/>
            <person name="Kohler A."/>
            <person name="Jargeat P."/>
            <person name="Nagy L.G."/>
            <person name="Floudas D."/>
            <person name="Copeland A."/>
            <person name="Barry K.W."/>
            <person name="Cichocki N."/>
            <person name="Veneault-Fourrey C."/>
            <person name="LaButti K."/>
            <person name="Lindquist E.A."/>
            <person name="Lipzen A."/>
            <person name="Lundell T."/>
            <person name="Morin E."/>
            <person name="Murat C."/>
            <person name="Sun H."/>
            <person name="Tunlid A."/>
            <person name="Henrissat B."/>
            <person name="Grigoriev I.V."/>
            <person name="Hibbett D.S."/>
            <person name="Martin F."/>
            <person name="Nordberg H.P."/>
            <person name="Cantor M.N."/>
            <person name="Hua S.X."/>
        </authorList>
    </citation>
    <scope>NUCLEOTIDE SEQUENCE [LARGE SCALE GENOMIC DNA]</scope>
    <source>
        <strain evidence="1 2">Ve08.2h10</strain>
    </source>
</reference>
<dbReference type="EMBL" id="KN825039">
    <property type="protein sequence ID" value="KIK95487.1"/>
    <property type="molecule type" value="Genomic_DNA"/>
</dbReference>
<dbReference type="AlphaFoldDB" id="A0A0D0DDT7"/>
<reference evidence="2" key="2">
    <citation type="submission" date="2015-01" db="EMBL/GenBank/DDBJ databases">
        <title>Evolutionary Origins and Diversification of the Mycorrhizal Mutualists.</title>
        <authorList>
            <consortium name="DOE Joint Genome Institute"/>
            <consortium name="Mycorrhizal Genomics Consortium"/>
            <person name="Kohler A."/>
            <person name="Kuo A."/>
            <person name="Nagy L.G."/>
            <person name="Floudas D."/>
            <person name="Copeland A."/>
            <person name="Barry K.W."/>
            <person name="Cichocki N."/>
            <person name="Veneault-Fourrey C."/>
            <person name="LaButti K."/>
            <person name="Lindquist E.A."/>
            <person name="Lipzen A."/>
            <person name="Lundell T."/>
            <person name="Morin E."/>
            <person name="Murat C."/>
            <person name="Riley R."/>
            <person name="Ohm R."/>
            <person name="Sun H."/>
            <person name="Tunlid A."/>
            <person name="Henrissat B."/>
            <person name="Grigoriev I.V."/>
            <person name="Hibbett D.S."/>
            <person name="Martin F."/>
        </authorList>
    </citation>
    <scope>NUCLEOTIDE SEQUENCE [LARGE SCALE GENOMIC DNA]</scope>
    <source>
        <strain evidence="2">Ve08.2h10</strain>
    </source>
</reference>
<dbReference type="HOGENOM" id="CLU_3033033_0_0_1"/>
<dbReference type="Proteomes" id="UP000054538">
    <property type="component" value="Unassembled WGS sequence"/>
</dbReference>